<proteinExistence type="predicted"/>
<feature type="compositionally biased region" description="Polar residues" evidence="1">
    <location>
        <begin position="91"/>
        <end position="102"/>
    </location>
</feature>
<feature type="compositionally biased region" description="Low complexity" evidence="1">
    <location>
        <begin position="33"/>
        <end position="42"/>
    </location>
</feature>
<name>A0A9P5U9H0_9AGAR</name>
<dbReference type="AlphaFoldDB" id="A0A9P5U9H0"/>
<keyword evidence="3" id="KW-1185">Reference proteome</keyword>
<gene>
    <name evidence="2" type="ORF">BDP27DRAFT_1321252</name>
</gene>
<dbReference type="OrthoDB" id="3228420at2759"/>
<comment type="caution">
    <text evidence="2">The sequence shown here is derived from an EMBL/GenBank/DDBJ whole genome shotgun (WGS) entry which is preliminary data.</text>
</comment>
<protein>
    <submittedName>
        <fullName evidence="2">Uncharacterized protein</fullName>
    </submittedName>
</protein>
<reference evidence="2" key="1">
    <citation type="submission" date="2020-11" db="EMBL/GenBank/DDBJ databases">
        <authorList>
            <consortium name="DOE Joint Genome Institute"/>
            <person name="Ahrendt S."/>
            <person name="Riley R."/>
            <person name="Andreopoulos W."/>
            <person name="Labutti K."/>
            <person name="Pangilinan J."/>
            <person name="Ruiz-Duenas F.J."/>
            <person name="Barrasa J.M."/>
            <person name="Sanchez-Garcia M."/>
            <person name="Camarero S."/>
            <person name="Miyauchi S."/>
            <person name="Serrano A."/>
            <person name="Linde D."/>
            <person name="Babiker R."/>
            <person name="Drula E."/>
            <person name="Ayuso-Fernandez I."/>
            <person name="Pacheco R."/>
            <person name="Padilla G."/>
            <person name="Ferreira P."/>
            <person name="Barriuso J."/>
            <person name="Kellner H."/>
            <person name="Castanera R."/>
            <person name="Alfaro M."/>
            <person name="Ramirez L."/>
            <person name="Pisabarro A.G."/>
            <person name="Kuo A."/>
            <person name="Tritt A."/>
            <person name="Lipzen A."/>
            <person name="He G."/>
            <person name="Yan M."/>
            <person name="Ng V."/>
            <person name="Cullen D."/>
            <person name="Martin F."/>
            <person name="Rosso M.-N."/>
            <person name="Henrissat B."/>
            <person name="Hibbett D."/>
            <person name="Martinez A.T."/>
            <person name="Grigoriev I.V."/>
        </authorList>
    </citation>
    <scope>NUCLEOTIDE SEQUENCE</scope>
    <source>
        <strain evidence="2">AH 40177</strain>
    </source>
</reference>
<sequence>MAMLAQHPPALKVGGRRLSINSKHIHHDHEAHAPTASSPPASYSFQVDDYPRPVDHSMSLQREKKRKDKKRGQHSLNFDLAGGDKKGPDSDNITIPSTNPNLDSRHSHGPKSTTGMGGRIIIKQPAGKSM</sequence>
<accession>A0A9P5U9H0</accession>
<evidence type="ECO:0000313" key="3">
    <source>
        <dbReference type="Proteomes" id="UP000772434"/>
    </source>
</evidence>
<evidence type="ECO:0000256" key="1">
    <source>
        <dbReference type="SAM" id="MobiDB-lite"/>
    </source>
</evidence>
<feature type="compositionally biased region" description="Basic residues" evidence="1">
    <location>
        <begin position="63"/>
        <end position="73"/>
    </location>
</feature>
<evidence type="ECO:0000313" key="2">
    <source>
        <dbReference type="EMBL" id="KAF9071985.1"/>
    </source>
</evidence>
<feature type="region of interest" description="Disordered" evidence="1">
    <location>
        <begin position="20"/>
        <end position="130"/>
    </location>
</feature>
<dbReference type="EMBL" id="JADNRY010000028">
    <property type="protein sequence ID" value="KAF9071985.1"/>
    <property type="molecule type" value="Genomic_DNA"/>
</dbReference>
<organism evidence="2 3">
    <name type="scientific">Rhodocollybia butyracea</name>
    <dbReference type="NCBI Taxonomy" id="206335"/>
    <lineage>
        <taxon>Eukaryota</taxon>
        <taxon>Fungi</taxon>
        <taxon>Dikarya</taxon>
        <taxon>Basidiomycota</taxon>
        <taxon>Agaricomycotina</taxon>
        <taxon>Agaricomycetes</taxon>
        <taxon>Agaricomycetidae</taxon>
        <taxon>Agaricales</taxon>
        <taxon>Marasmiineae</taxon>
        <taxon>Omphalotaceae</taxon>
        <taxon>Rhodocollybia</taxon>
    </lineage>
</organism>
<dbReference type="Proteomes" id="UP000772434">
    <property type="component" value="Unassembled WGS sequence"/>
</dbReference>